<accession>A0A382F1V0</accession>
<organism evidence="1">
    <name type="scientific">marine metagenome</name>
    <dbReference type="NCBI Taxonomy" id="408172"/>
    <lineage>
        <taxon>unclassified sequences</taxon>
        <taxon>metagenomes</taxon>
        <taxon>ecological metagenomes</taxon>
    </lineage>
</organism>
<sequence length="59" mass="7011">MEILEETTNWKYPNHTYFVDCTKLIGYIPQGKDKPILFDHPLKNFSKRGRAFIKLVKVK</sequence>
<evidence type="ECO:0000313" key="1">
    <source>
        <dbReference type="EMBL" id="SVB56057.1"/>
    </source>
</evidence>
<reference evidence="1" key="1">
    <citation type="submission" date="2018-05" db="EMBL/GenBank/DDBJ databases">
        <authorList>
            <person name="Lanie J.A."/>
            <person name="Ng W.-L."/>
            <person name="Kazmierczak K.M."/>
            <person name="Andrzejewski T.M."/>
            <person name="Davidsen T.M."/>
            <person name="Wayne K.J."/>
            <person name="Tettelin H."/>
            <person name="Glass J.I."/>
            <person name="Rusch D."/>
            <person name="Podicherti R."/>
            <person name="Tsui H.-C.T."/>
            <person name="Winkler M.E."/>
        </authorList>
    </citation>
    <scope>NUCLEOTIDE SEQUENCE</scope>
</reference>
<proteinExistence type="predicted"/>
<protein>
    <submittedName>
        <fullName evidence="1">Uncharacterized protein</fullName>
    </submittedName>
</protein>
<name>A0A382F1V0_9ZZZZ</name>
<dbReference type="EMBL" id="UINC01047152">
    <property type="protein sequence ID" value="SVB56057.1"/>
    <property type="molecule type" value="Genomic_DNA"/>
</dbReference>
<dbReference type="AlphaFoldDB" id="A0A382F1V0"/>
<gene>
    <name evidence="1" type="ORF">METZ01_LOCUS208911</name>
</gene>